<evidence type="ECO:0000313" key="1">
    <source>
        <dbReference type="EMBL" id="CAF2067537.1"/>
    </source>
</evidence>
<dbReference type="Proteomes" id="UP000663824">
    <property type="component" value="Unassembled WGS sequence"/>
</dbReference>
<feature type="non-terminal residue" evidence="1">
    <location>
        <position position="1"/>
    </location>
</feature>
<sequence length="154" mass="17720">HIEYHEIDYYWNKVLSIVQCDGYPKYPTLSKLVKNILIRSHGNNDVECDFSINCHLLTEERTLLSEKSINGLRGIFDAVDFFGDGAGHKVTVDIIVEVVQWRLNSLFYMLISTNMLHAFQKSASLYKEELSKMKAVAATQEQESEQCEKSKLKK</sequence>
<comment type="caution">
    <text evidence="1">The sequence shown here is derived from an EMBL/GenBank/DDBJ whole genome shotgun (WGS) entry which is preliminary data.</text>
</comment>
<evidence type="ECO:0000313" key="2">
    <source>
        <dbReference type="Proteomes" id="UP000663824"/>
    </source>
</evidence>
<proteinExistence type="predicted"/>
<accession>A0A816R0G0</accession>
<organism evidence="1 2">
    <name type="scientific">Rotaria magnacalcarata</name>
    <dbReference type="NCBI Taxonomy" id="392030"/>
    <lineage>
        <taxon>Eukaryota</taxon>
        <taxon>Metazoa</taxon>
        <taxon>Spiralia</taxon>
        <taxon>Gnathifera</taxon>
        <taxon>Rotifera</taxon>
        <taxon>Eurotatoria</taxon>
        <taxon>Bdelloidea</taxon>
        <taxon>Philodinida</taxon>
        <taxon>Philodinidae</taxon>
        <taxon>Rotaria</taxon>
    </lineage>
</organism>
<dbReference type="EMBL" id="CAJNRE010007737">
    <property type="protein sequence ID" value="CAF2067537.1"/>
    <property type="molecule type" value="Genomic_DNA"/>
</dbReference>
<reference evidence="1" key="1">
    <citation type="submission" date="2021-02" db="EMBL/GenBank/DDBJ databases">
        <authorList>
            <person name="Nowell W R."/>
        </authorList>
    </citation>
    <scope>NUCLEOTIDE SEQUENCE</scope>
</reference>
<dbReference type="AlphaFoldDB" id="A0A816R0G0"/>
<gene>
    <name evidence="1" type="ORF">MBJ925_LOCUS16137</name>
</gene>
<protein>
    <submittedName>
        <fullName evidence="1">Uncharacterized protein</fullName>
    </submittedName>
</protein>
<name>A0A816R0G0_9BILA</name>